<evidence type="ECO:0000259" key="9">
    <source>
        <dbReference type="PROSITE" id="PS51032"/>
    </source>
</evidence>
<dbReference type="GO" id="GO:0005634">
    <property type="term" value="C:nucleus"/>
    <property type="evidence" value="ECO:0007669"/>
    <property type="project" value="UniProtKB-SubCell"/>
</dbReference>
<dbReference type="GO" id="GO:0006952">
    <property type="term" value="P:defense response"/>
    <property type="evidence" value="ECO:0007669"/>
    <property type="project" value="UniProtKB-KW"/>
</dbReference>
<dbReference type="EMBL" id="BAABME010013056">
    <property type="protein sequence ID" value="GAA0185770.1"/>
    <property type="molecule type" value="Genomic_DNA"/>
</dbReference>
<evidence type="ECO:0000256" key="6">
    <source>
        <dbReference type="ARBA" id="ARBA00023242"/>
    </source>
</evidence>
<keyword evidence="5" id="KW-0804">Transcription</keyword>
<dbReference type="Pfam" id="PF00847">
    <property type="entry name" value="AP2"/>
    <property type="match status" value="1"/>
</dbReference>
<sequence length="374" mass="41670">MNSADNTHPPQESTTNTIHPHSNHLTNNFFQHDNKLKQPISSLTTNTTTILEASVSATKGSNSSGTNNNNRKGKGKGGPENSKFRYRGVRQRSWGKWVAEIREPRKRTRRWLGTFSTAEEAARAYDRAAIVLYGNRAQLNLQSPGNNNIPNSNINNNNNNSMPSSSQSSSRSSSSSTQTLRPLLPRPSGFNFLSSMVAGGSGGPPATPSGNYPIYSQHEWYPSTGLQYPHHIFQHPHQKMSLDQQECQNQQLNQNYTSRMDDVGQSFSLFQNSNPTQQETQQYIQHHEGQNRNNDVCMYNQSNSFPPDFSSGLPTLSLCSGQPEVSSAAAEIGSNPTVYDEHHDGSPSLWQITDHDEYPAASIWDYSDPFLFDF</sequence>
<evidence type="ECO:0000256" key="5">
    <source>
        <dbReference type="ARBA" id="ARBA00023163"/>
    </source>
</evidence>
<accession>A0AAV3RY41</accession>
<dbReference type="SUPFAM" id="SSF54171">
    <property type="entry name" value="DNA-binding domain"/>
    <property type="match status" value="1"/>
</dbReference>
<evidence type="ECO:0000256" key="7">
    <source>
        <dbReference type="ARBA" id="ARBA00024343"/>
    </source>
</evidence>
<evidence type="ECO:0000313" key="11">
    <source>
        <dbReference type="Proteomes" id="UP001454036"/>
    </source>
</evidence>
<dbReference type="FunFam" id="3.30.730.10:FF:000001">
    <property type="entry name" value="Ethylene-responsive transcription factor 2"/>
    <property type="match status" value="1"/>
</dbReference>
<evidence type="ECO:0000256" key="2">
    <source>
        <dbReference type="ARBA" id="ARBA00022821"/>
    </source>
</evidence>
<comment type="similarity">
    <text evidence="7">Belongs to the AP2/ERF transcription factor family. ERF subfamily.</text>
</comment>
<dbReference type="PANTHER" id="PTHR31241">
    <property type="entry name" value="DEHYDRATION-RESPONSIVE ELEMENT-BINDING PROTEIN 2C"/>
    <property type="match status" value="1"/>
</dbReference>
<feature type="region of interest" description="Disordered" evidence="8">
    <location>
        <begin position="54"/>
        <end position="87"/>
    </location>
</feature>
<keyword evidence="6" id="KW-0539">Nucleus</keyword>
<protein>
    <recommendedName>
        <fullName evidence="9">AP2/ERF domain-containing protein</fullName>
    </recommendedName>
</protein>
<dbReference type="GO" id="GO:0003700">
    <property type="term" value="F:DNA-binding transcription factor activity"/>
    <property type="evidence" value="ECO:0007669"/>
    <property type="project" value="InterPro"/>
</dbReference>
<feature type="region of interest" description="Disordered" evidence="8">
    <location>
        <begin position="143"/>
        <end position="185"/>
    </location>
</feature>
<dbReference type="InterPro" id="IPR016177">
    <property type="entry name" value="DNA-bd_dom_sf"/>
</dbReference>
<evidence type="ECO:0000256" key="8">
    <source>
        <dbReference type="SAM" id="MobiDB-lite"/>
    </source>
</evidence>
<evidence type="ECO:0000313" key="10">
    <source>
        <dbReference type="EMBL" id="GAA0185770.1"/>
    </source>
</evidence>
<feature type="region of interest" description="Disordered" evidence="8">
    <location>
        <begin position="1"/>
        <end position="28"/>
    </location>
</feature>
<comment type="caution">
    <text evidence="10">The sequence shown here is derived from an EMBL/GenBank/DDBJ whole genome shotgun (WGS) entry which is preliminary data.</text>
</comment>
<feature type="domain" description="AP2/ERF" evidence="9">
    <location>
        <begin position="85"/>
        <end position="142"/>
    </location>
</feature>
<dbReference type="Proteomes" id="UP001454036">
    <property type="component" value="Unassembled WGS sequence"/>
</dbReference>
<dbReference type="PROSITE" id="PS51032">
    <property type="entry name" value="AP2_ERF"/>
    <property type="match status" value="1"/>
</dbReference>
<dbReference type="PANTHER" id="PTHR31241:SF24">
    <property type="entry name" value="ETHYLENE-RESPONSIVE TRANSCRIPTION FACTOR ABI4"/>
    <property type="match status" value="1"/>
</dbReference>
<dbReference type="Gene3D" id="3.30.730.10">
    <property type="entry name" value="AP2/ERF domain"/>
    <property type="match status" value="1"/>
</dbReference>
<dbReference type="PRINTS" id="PR00367">
    <property type="entry name" value="ETHRSPELEMNT"/>
</dbReference>
<keyword evidence="4" id="KW-0238">DNA-binding</keyword>
<gene>
    <name evidence="10" type="ORF">LIER_33058</name>
</gene>
<name>A0AAV3RY41_LITER</name>
<feature type="compositionally biased region" description="Low complexity" evidence="8">
    <location>
        <begin position="59"/>
        <end position="70"/>
    </location>
</feature>
<keyword evidence="11" id="KW-1185">Reference proteome</keyword>
<reference evidence="10 11" key="1">
    <citation type="submission" date="2024-01" db="EMBL/GenBank/DDBJ databases">
        <title>The complete chloroplast genome sequence of Lithospermum erythrorhizon: insights into the phylogenetic relationship among Boraginaceae species and the maternal lineages of purple gromwells.</title>
        <authorList>
            <person name="Okada T."/>
            <person name="Watanabe K."/>
        </authorList>
    </citation>
    <scope>NUCLEOTIDE SEQUENCE [LARGE SCALE GENOMIC DNA]</scope>
</reference>
<dbReference type="GO" id="GO:0000976">
    <property type="term" value="F:transcription cis-regulatory region binding"/>
    <property type="evidence" value="ECO:0007669"/>
    <property type="project" value="TreeGrafter"/>
</dbReference>
<evidence type="ECO:0000256" key="4">
    <source>
        <dbReference type="ARBA" id="ARBA00023125"/>
    </source>
</evidence>
<proteinExistence type="inferred from homology"/>
<keyword evidence="3" id="KW-0805">Transcription regulation</keyword>
<comment type="subcellular location">
    <subcellularLocation>
        <location evidence="1">Nucleus</location>
    </subcellularLocation>
</comment>
<evidence type="ECO:0000256" key="3">
    <source>
        <dbReference type="ARBA" id="ARBA00023015"/>
    </source>
</evidence>
<evidence type="ECO:0000256" key="1">
    <source>
        <dbReference type="ARBA" id="ARBA00004123"/>
    </source>
</evidence>
<dbReference type="SMART" id="SM00380">
    <property type="entry name" value="AP2"/>
    <property type="match status" value="1"/>
</dbReference>
<keyword evidence="2" id="KW-0611">Plant defense</keyword>
<dbReference type="AlphaFoldDB" id="A0AAV3RY41"/>
<organism evidence="10 11">
    <name type="scientific">Lithospermum erythrorhizon</name>
    <name type="common">Purple gromwell</name>
    <name type="synonym">Lithospermum officinale var. erythrorhizon</name>
    <dbReference type="NCBI Taxonomy" id="34254"/>
    <lineage>
        <taxon>Eukaryota</taxon>
        <taxon>Viridiplantae</taxon>
        <taxon>Streptophyta</taxon>
        <taxon>Embryophyta</taxon>
        <taxon>Tracheophyta</taxon>
        <taxon>Spermatophyta</taxon>
        <taxon>Magnoliopsida</taxon>
        <taxon>eudicotyledons</taxon>
        <taxon>Gunneridae</taxon>
        <taxon>Pentapetalae</taxon>
        <taxon>asterids</taxon>
        <taxon>lamiids</taxon>
        <taxon>Boraginales</taxon>
        <taxon>Boraginaceae</taxon>
        <taxon>Boraginoideae</taxon>
        <taxon>Lithospermeae</taxon>
        <taxon>Lithospermum</taxon>
    </lineage>
</organism>
<feature type="compositionally biased region" description="Low complexity" evidence="8">
    <location>
        <begin position="143"/>
        <end position="176"/>
    </location>
</feature>
<dbReference type="InterPro" id="IPR001471">
    <property type="entry name" value="AP2/ERF_dom"/>
</dbReference>
<dbReference type="GO" id="GO:0045893">
    <property type="term" value="P:positive regulation of DNA-templated transcription"/>
    <property type="evidence" value="ECO:0007669"/>
    <property type="project" value="TreeGrafter"/>
</dbReference>
<dbReference type="InterPro" id="IPR036955">
    <property type="entry name" value="AP2/ERF_dom_sf"/>
</dbReference>
<dbReference type="CDD" id="cd00018">
    <property type="entry name" value="AP2"/>
    <property type="match status" value="1"/>
</dbReference>